<gene>
    <name evidence="8" type="ORF">OEZ85_010999</name>
</gene>
<dbReference type="EMBL" id="CP126209">
    <property type="protein sequence ID" value="WIA10833.1"/>
    <property type="molecule type" value="Genomic_DNA"/>
</dbReference>
<keyword evidence="9" id="KW-1185">Reference proteome</keyword>
<dbReference type="PANTHER" id="PTHR21668">
    <property type="entry name" value="EIF-1A"/>
    <property type="match status" value="1"/>
</dbReference>
<comment type="similarity">
    <text evidence="1">Belongs to the eIF-1A family.</text>
</comment>
<feature type="domain" description="S1-like" evidence="7">
    <location>
        <begin position="38"/>
        <end position="113"/>
    </location>
</feature>
<dbReference type="Gene3D" id="2.40.50.140">
    <property type="entry name" value="Nucleic acid-binding proteins"/>
    <property type="match status" value="1"/>
</dbReference>
<keyword evidence="2 5" id="KW-0396">Initiation factor</keyword>
<accession>A0ABY8TTM9</accession>
<dbReference type="InterPro" id="IPR012340">
    <property type="entry name" value="NA-bd_OB-fold"/>
</dbReference>
<protein>
    <recommendedName>
        <fullName evidence="4">Eukaryotic translation initiation factor 4C</fullName>
    </recommendedName>
</protein>
<evidence type="ECO:0000256" key="3">
    <source>
        <dbReference type="ARBA" id="ARBA00022917"/>
    </source>
</evidence>
<dbReference type="SMART" id="SM00652">
    <property type="entry name" value="eIF1a"/>
    <property type="match status" value="1"/>
</dbReference>
<dbReference type="Proteomes" id="UP001244341">
    <property type="component" value="Chromosome 2b"/>
</dbReference>
<evidence type="ECO:0000256" key="4">
    <source>
        <dbReference type="ARBA" id="ARBA00032507"/>
    </source>
</evidence>
<dbReference type="PROSITE" id="PS50832">
    <property type="entry name" value="S1_IF1_TYPE"/>
    <property type="match status" value="1"/>
</dbReference>
<feature type="signal peptide" evidence="6">
    <location>
        <begin position="1"/>
        <end position="15"/>
    </location>
</feature>
<evidence type="ECO:0000256" key="6">
    <source>
        <dbReference type="SAM" id="SignalP"/>
    </source>
</evidence>
<keyword evidence="3 5" id="KW-0648">Protein biosynthesis</keyword>
<dbReference type="PROSITE" id="PS01262">
    <property type="entry name" value="IF1A"/>
    <property type="match status" value="1"/>
</dbReference>
<evidence type="ECO:0000313" key="8">
    <source>
        <dbReference type="EMBL" id="WIA10833.1"/>
    </source>
</evidence>
<keyword evidence="6" id="KW-0732">Signal</keyword>
<dbReference type="InterPro" id="IPR001253">
    <property type="entry name" value="TIF_eIF-1A"/>
</dbReference>
<dbReference type="SUPFAM" id="SSF50249">
    <property type="entry name" value="Nucleic acid-binding proteins"/>
    <property type="match status" value="1"/>
</dbReference>
<sequence length="168" mass="18127">MARMYMMVICNGSWAVLVRTLVCYVAGVNRARKPCKRDARELATEEPGTSLYARVTDMLGNGRMRVVCSDGSGRLARIRGNMRRRDYIHAGDMVLVTLRDFEQGKVDVVFKYSAAEAAQLQKYDASFARLATAAAASATAGGGTADDGDAGDCIVFAEEGGELDLCLI</sequence>
<dbReference type="CDD" id="cd05793">
    <property type="entry name" value="S1_IF1A"/>
    <property type="match status" value="1"/>
</dbReference>
<name>A0ABY8TTM9_TETOB</name>
<feature type="chain" id="PRO_5047273974" description="Eukaryotic translation initiation factor 4C" evidence="6">
    <location>
        <begin position="16"/>
        <end position="168"/>
    </location>
</feature>
<proteinExistence type="inferred from homology"/>
<evidence type="ECO:0000256" key="2">
    <source>
        <dbReference type="ARBA" id="ARBA00022540"/>
    </source>
</evidence>
<dbReference type="HAMAP" id="MF_00216">
    <property type="entry name" value="aIF_1A"/>
    <property type="match status" value="1"/>
</dbReference>
<evidence type="ECO:0000256" key="5">
    <source>
        <dbReference type="PROSITE-ProRule" id="PRU00181"/>
    </source>
</evidence>
<organism evidence="8 9">
    <name type="scientific">Tetradesmus obliquus</name>
    <name type="common">Green alga</name>
    <name type="synonym">Acutodesmus obliquus</name>
    <dbReference type="NCBI Taxonomy" id="3088"/>
    <lineage>
        <taxon>Eukaryota</taxon>
        <taxon>Viridiplantae</taxon>
        <taxon>Chlorophyta</taxon>
        <taxon>core chlorophytes</taxon>
        <taxon>Chlorophyceae</taxon>
        <taxon>CS clade</taxon>
        <taxon>Sphaeropleales</taxon>
        <taxon>Scenedesmaceae</taxon>
        <taxon>Tetradesmus</taxon>
    </lineage>
</organism>
<dbReference type="Pfam" id="PF01176">
    <property type="entry name" value="eIF-1a"/>
    <property type="match status" value="1"/>
</dbReference>
<dbReference type="InterPro" id="IPR006196">
    <property type="entry name" value="RNA-binding_domain_S1_IF1"/>
</dbReference>
<evidence type="ECO:0000259" key="7">
    <source>
        <dbReference type="PROSITE" id="PS50832"/>
    </source>
</evidence>
<evidence type="ECO:0000256" key="1">
    <source>
        <dbReference type="ARBA" id="ARBA00007392"/>
    </source>
</evidence>
<dbReference type="InterPro" id="IPR018104">
    <property type="entry name" value="TIF_eIF-1A_CS"/>
</dbReference>
<reference evidence="8 9" key="1">
    <citation type="submission" date="2023-05" db="EMBL/GenBank/DDBJ databases">
        <title>A 100% complete, gapless, phased diploid assembly of the Scenedesmus obliquus UTEX 3031 genome.</title>
        <authorList>
            <person name="Biondi T.C."/>
            <person name="Hanschen E.R."/>
            <person name="Kwon T."/>
            <person name="Eng W."/>
            <person name="Kruse C.P.S."/>
            <person name="Koehler S.I."/>
            <person name="Kunde Y."/>
            <person name="Gleasner C.D."/>
            <person name="You Mak K.T."/>
            <person name="Polle J."/>
            <person name="Hovde B.T."/>
            <person name="Starkenburg S.R."/>
        </authorList>
    </citation>
    <scope>NUCLEOTIDE SEQUENCE [LARGE SCALE GENOMIC DNA]</scope>
    <source>
        <strain evidence="8 9">DOE0152z</strain>
    </source>
</reference>
<evidence type="ECO:0000313" key="9">
    <source>
        <dbReference type="Proteomes" id="UP001244341"/>
    </source>
</evidence>